<feature type="chain" id="PRO_5033986472" description="Transmembrane protein" evidence="3">
    <location>
        <begin position="24"/>
        <end position="231"/>
    </location>
</feature>
<dbReference type="AlphaFoldDB" id="A0A8H7LWL7"/>
<proteinExistence type="predicted"/>
<keyword evidence="2" id="KW-1133">Transmembrane helix</keyword>
<feature type="transmembrane region" description="Helical" evidence="2">
    <location>
        <begin position="141"/>
        <end position="169"/>
    </location>
</feature>
<sequence length="231" mass="23945">MKTFARLFSFIAFLLSVGFLAQALPTTAGNGLAVRDYSTPAGYNGGSPGSGSPSTPSYSKESSPSYKEDKGSSSIDLVSVVVKLEKDLGVVCKELEASVDINAATVAVDKIVIIIKAFVTIIVGVKVDLSVDVKTQIAVQIVACISLIVKALAAVCVRLGADVCVALIAKIDVCLQLLLITINVCVDGILAIIISLCAKLDVQVLAAIKLLGLELLVKICALVKIIGAISL</sequence>
<keyword evidence="2" id="KW-0812">Transmembrane</keyword>
<feature type="compositionally biased region" description="Low complexity" evidence="1">
    <location>
        <begin position="50"/>
        <end position="65"/>
    </location>
</feature>
<evidence type="ECO:0008006" key="6">
    <source>
        <dbReference type="Google" id="ProtNLM"/>
    </source>
</evidence>
<evidence type="ECO:0000256" key="3">
    <source>
        <dbReference type="SAM" id="SignalP"/>
    </source>
</evidence>
<evidence type="ECO:0000256" key="2">
    <source>
        <dbReference type="SAM" id="Phobius"/>
    </source>
</evidence>
<evidence type="ECO:0000256" key="1">
    <source>
        <dbReference type="SAM" id="MobiDB-lite"/>
    </source>
</evidence>
<name>A0A8H7LWL7_9AGAM</name>
<feature type="region of interest" description="Disordered" evidence="1">
    <location>
        <begin position="43"/>
        <end position="71"/>
    </location>
</feature>
<reference evidence="4" key="1">
    <citation type="submission" date="2020-09" db="EMBL/GenBank/DDBJ databases">
        <title>Comparative genome analyses of four rice-infecting Rhizoctonia solani isolates reveal extensive enrichment of homogalacturonan modification genes.</title>
        <authorList>
            <person name="Lee D.-Y."/>
            <person name="Jeon J."/>
            <person name="Kim K.-T."/>
            <person name="Cheong K."/>
            <person name="Song H."/>
            <person name="Choi G."/>
            <person name="Ko J."/>
            <person name="Opiyo S.O."/>
            <person name="Zuo S."/>
            <person name="Madhav S."/>
            <person name="Lee Y.-H."/>
            <person name="Wang G.-L."/>
        </authorList>
    </citation>
    <scope>NUCLEOTIDE SEQUENCE</scope>
    <source>
        <strain evidence="4">AG1-IA WGL</strain>
    </source>
</reference>
<evidence type="ECO:0000313" key="4">
    <source>
        <dbReference type="EMBL" id="KAF8709418.1"/>
    </source>
</evidence>
<feature type="transmembrane region" description="Helical" evidence="2">
    <location>
        <begin position="111"/>
        <end position="129"/>
    </location>
</feature>
<organism evidence="4 5">
    <name type="scientific">Rhizoctonia solani</name>
    <dbReference type="NCBI Taxonomy" id="456999"/>
    <lineage>
        <taxon>Eukaryota</taxon>
        <taxon>Fungi</taxon>
        <taxon>Dikarya</taxon>
        <taxon>Basidiomycota</taxon>
        <taxon>Agaricomycotina</taxon>
        <taxon>Agaricomycetes</taxon>
        <taxon>Cantharellales</taxon>
        <taxon>Ceratobasidiaceae</taxon>
        <taxon>Rhizoctonia</taxon>
    </lineage>
</organism>
<protein>
    <recommendedName>
        <fullName evidence="6">Transmembrane protein</fullName>
    </recommendedName>
</protein>
<feature type="transmembrane region" description="Helical" evidence="2">
    <location>
        <begin position="175"/>
        <end position="198"/>
    </location>
</feature>
<dbReference type="OrthoDB" id="3180780at2759"/>
<dbReference type="EMBL" id="JACYCD010000048">
    <property type="protein sequence ID" value="KAF8709418.1"/>
    <property type="molecule type" value="Genomic_DNA"/>
</dbReference>
<accession>A0A8H7LWL7</accession>
<evidence type="ECO:0000313" key="5">
    <source>
        <dbReference type="Proteomes" id="UP000602905"/>
    </source>
</evidence>
<comment type="caution">
    <text evidence="4">The sequence shown here is derived from an EMBL/GenBank/DDBJ whole genome shotgun (WGS) entry which is preliminary data.</text>
</comment>
<feature type="transmembrane region" description="Helical" evidence="2">
    <location>
        <begin position="210"/>
        <end position="229"/>
    </location>
</feature>
<keyword evidence="3" id="KW-0732">Signal</keyword>
<dbReference type="Proteomes" id="UP000602905">
    <property type="component" value="Unassembled WGS sequence"/>
</dbReference>
<gene>
    <name evidence="4" type="ORF">RHS03_03344</name>
</gene>
<feature type="non-terminal residue" evidence="4">
    <location>
        <position position="231"/>
    </location>
</feature>
<feature type="signal peptide" evidence="3">
    <location>
        <begin position="1"/>
        <end position="23"/>
    </location>
</feature>
<keyword evidence="2" id="KW-0472">Membrane</keyword>